<keyword evidence="1" id="KW-1185">Reference proteome</keyword>
<evidence type="ECO:0000313" key="1">
    <source>
        <dbReference type="Proteomes" id="UP000095282"/>
    </source>
</evidence>
<reference evidence="2" key="1">
    <citation type="submission" date="2016-11" db="UniProtKB">
        <authorList>
            <consortium name="WormBaseParasite"/>
        </authorList>
    </citation>
    <scope>IDENTIFICATION</scope>
</reference>
<dbReference type="AlphaFoldDB" id="A0A1I7SYS3"/>
<dbReference type="Proteomes" id="UP000095282">
    <property type="component" value="Unplaced"/>
</dbReference>
<accession>A0A1I7SYS3</accession>
<organism evidence="1 2">
    <name type="scientific">Caenorhabditis tropicalis</name>
    <dbReference type="NCBI Taxonomy" id="1561998"/>
    <lineage>
        <taxon>Eukaryota</taxon>
        <taxon>Metazoa</taxon>
        <taxon>Ecdysozoa</taxon>
        <taxon>Nematoda</taxon>
        <taxon>Chromadorea</taxon>
        <taxon>Rhabditida</taxon>
        <taxon>Rhabditina</taxon>
        <taxon>Rhabditomorpha</taxon>
        <taxon>Rhabditoidea</taxon>
        <taxon>Rhabditidae</taxon>
        <taxon>Peloderinae</taxon>
        <taxon>Caenorhabditis</taxon>
    </lineage>
</organism>
<name>A0A1I7SYS3_9PELO</name>
<sequence length="35" mass="3952">MFSRLMSLGLNNQVVYDQEIYNVTGRKCAVIAADM</sequence>
<evidence type="ECO:0000313" key="2">
    <source>
        <dbReference type="WBParaSite" id="Csp11.Scaffold347.g857.t1"/>
    </source>
</evidence>
<proteinExistence type="predicted"/>
<protein>
    <submittedName>
        <fullName evidence="2">Uridine phosphorylase</fullName>
    </submittedName>
</protein>
<dbReference type="WBParaSite" id="Csp11.Scaffold347.g857.t1">
    <property type="protein sequence ID" value="Csp11.Scaffold347.g857.t1"/>
    <property type="gene ID" value="Csp11.Scaffold347.g857"/>
</dbReference>